<name>A0A4Y1RFH7_PRUDU</name>
<gene>
    <name evidence="3" type="ORF">Prudu_013289</name>
</gene>
<evidence type="ECO:0000259" key="2">
    <source>
        <dbReference type="Pfam" id="PF11938"/>
    </source>
</evidence>
<proteinExistence type="predicted"/>
<dbReference type="Pfam" id="PF11938">
    <property type="entry name" value="DUF3456"/>
    <property type="match status" value="1"/>
</dbReference>
<protein>
    <recommendedName>
        <fullName evidence="2">DUF3456 domain-containing protein</fullName>
    </recommendedName>
</protein>
<dbReference type="AlphaFoldDB" id="A0A4Y1RFH7"/>
<sequence length="120" mass="12932">MKEVTSSSNAYPIESVSSELLNSLMEFAKDAGLYSSQDRFKQKRVDQSKQEAKAYSKDLSTCCGRLLEETEDGLAEIIKKGSVRGGDVSTILCQDLSAHCSRTSASHQGNGYGNGSDGEL</sequence>
<organism evidence="3">
    <name type="scientific">Prunus dulcis</name>
    <name type="common">Almond</name>
    <name type="synonym">Amygdalus dulcis</name>
    <dbReference type="NCBI Taxonomy" id="3755"/>
    <lineage>
        <taxon>Eukaryota</taxon>
        <taxon>Viridiplantae</taxon>
        <taxon>Streptophyta</taxon>
        <taxon>Embryophyta</taxon>
        <taxon>Tracheophyta</taxon>
        <taxon>Spermatophyta</taxon>
        <taxon>Magnoliopsida</taxon>
        <taxon>eudicotyledons</taxon>
        <taxon>Gunneridae</taxon>
        <taxon>Pentapetalae</taxon>
        <taxon>rosids</taxon>
        <taxon>fabids</taxon>
        <taxon>Rosales</taxon>
        <taxon>Rosaceae</taxon>
        <taxon>Amygdaloideae</taxon>
        <taxon>Amygdaleae</taxon>
        <taxon>Prunus</taxon>
    </lineage>
</organism>
<feature type="domain" description="DUF3456" evidence="2">
    <location>
        <begin position="6"/>
        <end position="100"/>
    </location>
</feature>
<dbReference type="InterPro" id="IPR021852">
    <property type="entry name" value="DUF3456"/>
</dbReference>
<dbReference type="EMBL" id="AP019301">
    <property type="protein sequence ID" value="BBH02647.1"/>
    <property type="molecule type" value="Genomic_DNA"/>
</dbReference>
<evidence type="ECO:0000313" key="3">
    <source>
        <dbReference type="EMBL" id="BBH02647.1"/>
    </source>
</evidence>
<accession>A0A4Y1RFH7</accession>
<reference evidence="3" key="1">
    <citation type="journal article" date="2019" name="Science">
        <title>Mutation of a bHLH transcription factor allowed almond domestication.</title>
        <authorList>
            <person name="Sanchez-Perez R."/>
            <person name="Pavan S."/>
            <person name="Mazzeo R."/>
            <person name="Moldovan C."/>
            <person name="Aiese Cigliano R."/>
            <person name="Del Cueto J."/>
            <person name="Ricciardi F."/>
            <person name="Lotti C."/>
            <person name="Ricciardi L."/>
            <person name="Dicenta F."/>
            <person name="Lopez-Marques R.L."/>
            <person name="Lindberg Moller B."/>
        </authorList>
    </citation>
    <scope>NUCLEOTIDE SEQUENCE</scope>
</reference>
<evidence type="ECO:0000256" key="1">
    <source>
        <dbReference type="SAM" id="MobiDB-lite"/>
    </source>
</evidence>
<feature type="compositionally biased region" description="Gly residues" evidence="1">
    <location>
        <begin position="110"/>
        <end position="120"/>
    </location>
</feature>
<feature type="region of interest" description="Disordered" evidence="1">
    <location>
        <begin position="101"/>
        <end position="120"/>
    </location>
</feature>